<feature type="domain" description="DUF4440" evidence="1">
    <location>
        <begin position="60"/>
        <end position="168"/>
    </location>
</feature>
<gene>
    <name evidence="2" type="ORF">ACFOUT_02120</name>
</gene>
<dbReference type="PROSITE" id="PS51257">
    <property type="entry name" value="PROKAR_LIPOPROTEIN"/>
    <property type="match status" value="1"/>
</dbReference>
<keyword evidence="3" id="KW-1185">Reference proteome</keyword>
<dbReference type="InterPro" id="IPR032710">
    <property type="entry name" value="NTF2-like_dom_sf"/>
</dbReference>
<dbReference type="InterPro" id="IPR027843">
    <property type="entry name" value="DUF4440"/>
</dbReference>
<dbReference type="Proteomes" id="UP001595814">
    <property type="component" value="Unassembled WGS sequence"/>
</dbReference>
<dbReference type="Gene3D" id="3.10.450.50">
    <property type="match status" value="1"/>
</dbReference>
<dbReference type="Pfam" id="PF14534">
    <property type="entry name" value="DUF4440"/>
    <property type="match status" value="1"/>
</dbReference>
<name>A0ABV8JKD6_9FLAO</name>
<protein>
    <submittedName>
        <fullName evidence="2">Nuclear transport factor 2 family protein</fullName>
    </submittedName>
</protein>
<organism evidence="2 3">
    <name type="scientific">Euzebyella saccharophila</name>
    <dbReference type="NCBI Taxonomy" id="679664"/>
    <lineage>
        <taxon>Bacteria</taxon>
        <taxon>Pseudomonadati</taxon>
        <taxon>Bacteroidota</taxon>
        <taxon>Flavobacteriia</taxon>
        <taxon>Flavobacteriales</taxon>
        <taxon>Flavobacteriaceae</taxon>
        <taxon>Euzebyella</taxon>
    </lineage>
</organism>
<dbReference type="SUPFAM" id="SSF54427">
    <property type="entry name" value="NTF2-like"/>
    <property type="match status" value="1"/>
</dbReference>
<comment type="caution">
    <text evidence="2">The sequence shown here is derived from an EMBL/GenBank/DDBJ whole genome shotgun (WGS) entry which is preliminary data.</text>
</comment>
<reference evidence="3" key="1">
    <citation type="journal article" date="2019" name="Int. J. Syst. Evol. Microbiol.">
        <title>The Global Catalogue of Microorganisms (GCM) 10K type strain sequencing project: providing services to taxonomists for standard genome sequencing and annotation.</title>
        <authorList>
            <consortium name="The Broad Institute Genomics Platform"/>
            <consortium name="The Broad Institute Genome Sequencing Center for Infectious Disease"/>
            <person name="Wu L."/>
            <person name="Ma J."/>
        </authorList>
    </citation>
    <scope>NUCLEOTIDE SEQUENCE [LARGE SCALE GENOMIC DNA]</scope>
    <source>
        <strain evidence="3">CECT 7477</strain>
    </source>
</reference>
<evidence type="ECO:0000259" key="1">
    <source>
        <dbReference type="Pfam" id="PF14534"/>
    </source>
</evidence>
<dbReference type="RefSeq" id="WP_192462409.1">
    <property type="nucleotide sequence ID" value="NZ_JACYFJ010000003.1"/>
</dbReference>
<sequence>MNHSKHFFSTSHRIIGLLFIVVTCFLIQACKNDKNETNPETKIENESNEIALKSEAIEEILAQENAWAAALVANEMSTVASLMHRDFRLIRAYGDAPPISKDMYLGMEGMSALSADVTSLNISEELDSIVVARITMTLDWEQEGVGKLPPHFDMIDIWKKNDGGMWQILSRISQIAKEPYTDQKSTE</sequence>
<dbReference type="EMBL" id="JBHSAW010000003">
    <property type="protein sequence ID" value="MFC4094651.1"/>
    <property type="molecule type" value="Genomic_DNA"/>
</dbReference>
<evidence type="ECO:0000313" key="3">
    <source>
        <dbReference type="Proteomes" id="UP001595814"/>
    </source>
</evidence>
<accession>A0ABV8JKD6</accession>
<proteinExistence type="predicted"/>
<evidence type="ECO:0000313" key="2">
    <source>
        <dbReference type="EMBL" id="MFC4094651.1"/>
    </source>
</evidence>